<dbReference type="InterPro" id="IPR036048">
    <property type="entry name" value="Interleukin_8-like_sf"/>
</dbReference>
<keyword evidence="4" id="KW-0964">Secreted</keyword>
<dbReference type="PANTHER" id="PTHR12015:SF111">
    <property type="entry name" value="C-C MOTIF CHEMOKINE 17"/>
    <property type="match status" value="1"/>
</dbReference>
<accession>A0A3S2M808</accession>
<dbReference type="AlphaFoldDB" id="A0A3S2M808"/>
<dbReference type="InterPro" id="IPR001811">
    <property type="entry name" value="Chemokine_IL8-like_dom"/>
</dbReference>
<evidence type="ECO:0000313" key="9">
    <source>
        <dbReference type="EMBL" id="RVE61883.1"/>
    </source>
</evidence>
<reference evidence="9 10" key="2">
    <citation type="submission" date="2019-01" db="EMBL/GenBank/DDBJ databases">
        <title>A chromosome length genome reference of the Java medaka (oryzias javanicus).</title>
        <authorList>
            <person name="Herpin A."/>
            <person name="Takehana Y."/>
            <person name="Naruse K."/>
            <person name="Ansai S."/>
            <person name="Kawaguchi M."/>
        </authorList>
    </citation>
    <scope>NUCLEOTIDE SEQUENCE [LARGE SCALE GENOMIC DNA]</scope>
    <source>
        <strain evidence="9">RS831</strain>
        <tissue evidence="9">Whole body</tissue>
    </source>
</reference>
<keyword evidence="6" id="KW-0395">Inflammatory response</keyword>
<evidence type="ECO:0000256" key="6">
    <source>
        <dbReference type="ARBA" id="ARBA00023198"/>
    </source>
</evidence>
<keyword evidence="2" id="KW-0145">Chemotaxis</keyword>
<keyword evidence="3" id="KW-0202">Cytokine</keyword>
<evidence type="ECO:0000256" key="3">
    <source>
        <dbReference type="ARBA" id="ARBA00022514"/>
    </source>
</evidence>
<organism evidence="9 10">
    <name type="scientific">Oryzias javanicus</name>
    <name type="common">Javanese ricefish</name>
    <name type="synonym">Aplocheilus javanicus</name>
    <dbReference type="NCBI Taxonomy" id="123683"/>
    <lineage>
        <taxon>Eukaryota</taxon>
        <taxon>Metazoa</taxon>
        <taxon>Chordata</taxon>
        <taxon>Craniata</taxon>
        <taxon>Vertebrata</taxon>
        <taxon>Euteleostomi</taxon>
        <taxon>Actinopterygii</taxon>
        <taxon>Neopterygii</taxon>
        <taxon>Teleostei</taxon>
        <taxon>Neoteleostei</taxon>
        <taxon>Acanthomorphata</taxon>
        <taxon>Ovalentaria</taxon>
        <taxon>Atherinomorphae</taxon>
        <taxon>Beloniformes</taxon>
        <taxon>Adrianichthyidae</taxon>
        <taxon>Oryziinae</taxon>
        <taxon>Oryzias</taxon>
    </lineage>
</organism>
<dbReference type="InterPro" id="IPR039809">
    <property type="entry name" value="Chemokine_b/g/d"/>
</dbReference>
<evidence type="ECO:0000256" key="1">
    <source>
        <dbReference type="ARBA" id="ARBA00004613"/>
    </source>
</evidence>
<dbReference type="EMBL" id="CM012453">
    <property type="protein sequence ID" value="RVE61883.1"/>
    <property type="molecule type" value="Genomic_DNA"/>
</dbReference>
<dbReference type="SUPFAM" id="SSF54117">
    <property type="entry name" value="Interleukin 8-like chemokines"/>
    <property type="match status" value="1"/>
</dbReference>
<feature type="domain" description="Chemokine interleukin-8-like" evidence="8">
    <location>
        <begin position="25"/>
        <end position="84"/>
    </location>
</feature>
<dbReference type="GO" id="GO:0006954">
    <property type="term" value="P:inflammatory response"/>
    <property type="evidence" value="ECO:0007669"/>
    <property type="project" value="UniProtKB-KW"/>
</dbReference>
<keyword evidence="10" id="KW-1185">Reference proteome</keyword>
<dbReference type="GO" id="GO:0005615">
    <property type="term" value="C:extracellular space"/>
    <property type="evidence" value="ECO:0007669"/>
    <property type="project" value="UniProtKB-KW"/>
</dbReference>
<evidence type="ECO:0000256" key="7">
    <source>
        <dbReference type="SAM" id="SignalP"/>
    </source>
</evidence>
<evidence type="ECO:0000256" key="4">
    <source>
        <dbReference type="ARBA" id="ARBA00022525"/>
    </source>
</evidence>
<evidence type="ECO:0000259" key="8">
    <source>
        <dbReference type="SMART" id="SM00199"/>
    </source>
</evidence>
<keyword evidence="5 7" id="KW-0732">Signal</keyword>
<reference evidence="9 10" key="1">
    <citation type="submission" date="2018-11" db="EMBL/GenBank/DDBJ databases">
        <authorList>
            <person name="Lopez-Roques C."/>
            <person name="Donnadieu C."/>
            <person name="Bouchez O."/>
            <person name="Klopp C."/>
            <person name="Cabau C."/>
            <person name="Zahm M."/>
        </authorList>
    </citation>
    <scope>NUCLEOTIDE SEQUENCE [LARGE SCALE GENOMIC DNA]</scope>
    <source>
        <strain evidence="9">RS831</strain>
        <tissue evidence="9">Whole body</tissue>
    </source>
</reference>
<dbReference type="OMA" id="NVRICAN"/>
<evidence type="ECO:0000256" key="5">
    <source>
        <dbReference type="ARBA" id="ARBA00022729"/>
    </source>
</evidence>
<dbReference type="Pfam" id="PF00048">
    <property type="entry name" value="IL8"/>
    <property type="match status" value="1"/>
</dbReference>
<feature type="signal peptide" evidence="7">
    <location>
        <begin position="1"/>
        <end position="21"/>
    </location>
</feature>
<name>A0A3S2M808_ORYJA</name>
<dbReference type="GO" id="GO:0008009">
    <property type="term" value="F:chemokine activity"/>
    <property type="evidence" value="ECO:0007669"/>
    <property type="project" value="InterPro"/>
</dbReference>
<dbReference type="Proteomes" id="UP000283210">
    <property type="component" value="Chromosome 17"/>
</dbReference>
<sequence length="104" mass="11580">MSGGTFFSLVLVALLLSSVSAHGGISSCCLKTSRTQVQRDFLKKYYVQRPPSCSLHVVVFTTIKNVRICANPKSIWTLTSMAYLDGKNWLQSQNTTMNSTNTYH</sequence>
<evidence type="ECO:0000313" key="10">
    <source>
        <dbReference type="Proteomes" id="UP000283210"/>
    </source>
</evidence>
<proteinExistence type="predicted"/>
<dbReference type="GO" id="GO:0006955">
    <property type="term" value="P:immune response"/>
    <property type="evidence" value="ECO:0007669"/>
    <property type="project" value="InterPro"/>
</dbReference>
<dbReference type="PANTHER" id="PTHR12015">
    <property type="entry name" value="SMALL INDUCIBLE CYTOKINE A"/>
    <property type="match status" value="1"/>
</dbReference>
<evidence type="ECO:0000256" key="2">
    <source>
        <dbReference type="ARBA" id="ARBA00022500"/>
    </source>
</evidence>
<protein>
    <recommendedName>
        <fullName evidence="8">Chemokine interleukin-8-like domain-containing protein</fullName>
    </recommendedName>
</protein>
<dbReference type="SMART" id="SM00199">
    <property type="entry name" value="SCY"/>
    <property type="match status" value="1"/>
</dbReference>
<gene>
    <name evidence="9" type="ORF">OJAV_G00173640</name>
</gene>
<comment type="subcellular location">
    <subcellularLocation>
        <location evidence="1">Secreted</location>
    </subcellularLocation>
</comment>
<dbReference type="Gene3D" id="2.40.50.40">
    <property type="match status" value="1"/>
</dbReference>
<feature type="chain" id="PRO_5018660205" description="Chemokine interleukin-8-like domain-containing protein" evidence="7">
    <location>
        <begin position="22"/>
        <end position="104"/>
    </location>
</feature>
<dbReference type="OrthoDB" id="9930747at2759"/>